<dbReference type="PRINTS" id="PR00038">
    <property type="entry name" value="HTHLUXR"/>
</dbReference>
<dbReference type="RefSeq" id="WP_235807077.1">
    <property type="nucleotide sequence ID" value="NZ_AZFY01000025.1"/>
</dbReference>
<dbReference type="InterPro" id="IPR016032">
    <property type="entry name" value="Sig_transdc_resp-reg_C-effctor"/>
</dbReference>
<dbReference type="PANTHER" id="PTHR44688:SF16">
    <property type="entry name" value="DNA-BINDING TRANSCRIPTIONAL ACTIVATOR DEVR_DOSR"/>
    <property type="match status" value="1"/>
</dbReference>
<dbReference type="Pfam" id="PF01590">
    <property type="entry name" value="GAF"/>
    <property type="match status" value="1"/>
</dbReference>
<keyword evidence="2" id="KW-0238">DNA-binding</keyword>
<dbReference type="Proteomes" id="UP000019488">
    <property type="component" value="Unassembled WGS sequence"/>
</dbReference>
<evidence type="ECO:0000259" key="4">
    <source>
        <dbReference type="PROSITE" id="PS50043"/>
    </source>
</evidence>
<protein>
    <submittedName>
        <fullName evidence="5">Regulatory protein, LuxR</fullName>
    </submittedName>
</protein>
<dbReference type="InterPro" id="IPR029016">
    <property type="entry name" value="GAF-like_dom_sf"/>
</dbReference>
<dbReference type="PROSITE" id="PS50043">
    <property type="entry name" value="HTH_LUXR_2"/>
    <property type="match status" value="1"/>
</dbReference>
<keyword evidence="3" id="KW-0804">Transcription</keyword>
<dbReference type="InterPro" id="IPR000792">
    <property type="entry name" value="Tscrpt_reg_LuxR_C"/>
</dbReference>
<evidence type="ECO:0000256" key="3">
    <source>
        <dbReference type="ARBA" id="ARBA00023163"/>
    </source>
</evidence>
<accession>X0QHC0</accession>
<keyword evidence="1" id="KW-0805">Transcription regulation</keyword>
<name>X0QHC0_9LACO</name>
<evidence type="ECO:0000313" key="5">
    <source>
        <dbReference type="EMBL" id="GAF37985.1"/>
    </source>
</evidence>
<organism evidence="5 6">
    <name type="scientific">Lentilactobacillus farraginis DSM 18382 = JCM 14108</name>
    <dbReference type="NCBI Taxonomy" id="1423743"/>
    <lineage>
        <taxon>Bacteria</taxon>
        <taxon>Bacillati</taxon>
        <taxon>Bacillota</taxon>
        <taxon>Bacilli</taxon>
        <taxon>Lactobacillales</taxon>
        <taxon>Lactobacillaceae</taxon>
        <taxon>Lentilactobacillus</taxon>
    </lineage>
</organism>
<evidence type="ECO:0000256" key="1">
    <source>
        <dbReference type="ARBA" id="ARBA00023015"/>
    </source>
</evidence>
<evidence type="ECO:0000313" key="6">
    <source>
        <dbReference type="Proteomes" id="UP000019488"/>
    </source>
</evidence>
<dbReference type="PANTHER" id="PTHR44688">
    <property type="entry name" value="DNA-BINDING TRANSCRIPTIONAL ACTIVATOR DEVR_DOSR"/>
    <property type="match status" value="1"/>
</dbReference>
<comment type="caution">
    <text evidence="5">The sequence shown here is derived from an EMBL/GenBank/DDBJ whole genome shotgun (WGS) entry which is preliminary data.</text>
</comment>
<dbReference type="GO" id="GO:0045892">
    <property type="term" value="P:negative regulation of DNA-templated transcription"/>
    <property type="evidence" value="ECO:0007669"/>
    <property type="project" value="UniProtKB-ARBA"/>
</dbReference>
<dbReference type="InterPro" id="IPR036388">
    <property type="entry name" value="WH-like_DNA-bd_sf"/>
</dbReference>
<reference evidence="5" key="1">
    <citation type="journal article" date="2014" name="Genome Announc.">
        <title>Draft Genome Sequences of Two Lactobacillus Strains, L. farraginis JCM 14108T and L. composti JCM 14202T, Isolated from Compost of Distilled Shochu Residue.</title>
        <authorList>
            <person name="Yuki M."/>
            <person name="Oshima K."/>
            <person name="Suda W."/>
            <person name="Kitahara M."/>
            <person name="Kitamura K."/>
            <person name="Iida T."/>
            <person name="Hattori M."/>
            <person name="Ohkuma M."/>
        </authorList>
    </citation>
    <scope>NUCLEOTIDE SEQUENCE [LARGE SCALE GENOMIC DNA]</scope>
    <source>
        <strain evidence="5">JCM 14108</strain>
    </source>
</reference>
<dbReference type="GO" id="GO:0003677">
    <property type="term" value="F:DNA binding"/>
    <property type="evidence" value="ECO:0007669"/>
    <property type="project" value="UniProtKB-KW"/>
</dbReference>
<gene>
    <name evidence="5" type="ORF">JCM14108_3076</name>
</gene>
<dbReference type="Gene3D" id="1.10.10.10">
    <property type="entry name" value="Winged helix-like DNA-binding domain superfamily/Winged helix DNA-binding domain"/>
    <property type="match status" value="1"/>
</dbReference>
<dbReference type="AlphaFoldDB" id="X0QHC0"/>
<dbReference type="EMBL" id="BAKI01000059">
    <property type="protein sequence ID" value="GAF37985.1"/>
    <property type="molecule type" value="Genomic_DNA"/>
</dbReference>
<dbReference type="SUPFAM" id="SSF55781">
    <property type="entry name" value="GAF domain-like"/>
    <property type="match status" value="1"/>
</dbReference>
<dbReference type="eggNOG" id="COG2197">
    <property type="taxonomic scope" value="Bacteria"/>
</dbReference>
<dbReference type="STRING" id="1423743.FD41_GL001613"/>
<dbReference type="SUPFAM" id="SSF46894">
    <property type="entry name" value="C-terminal effector domain of the bipartite response regulators"/>
    <property type="match status" value="1"/>
</dbReference>
<dbReference type="eggNOG" id="COG2203">
    <property type="taxonomic scope" value="Bacteria"/>
</dbReference>
<dbReference type="CDD" id="cd06170">
    <property type="entry name" value="LuxR_C_like"/>
    <property type="match status" value="1"/>
</dbReference>
<sequence length="258" mass="30059">MGDFLMKVFSTNDLYVLNNIIHHIYCCKDPFEMRQQLISQLLFLLEFNGGTFYLSSPEDDQKLISPVVVNIEPGFGQKYLDNYTQLDYSKGLMFTGRSMTYRESDIIPDAQRVTSKYYQMFYRDYGFHFSLHASIAYQGRFLGILSFFRQKGKADFTQNDIELIGLLTSHLEARLFKDYQKACSGKNKLSLSEAAKKYGLTKRQQIITQSLLDGLENETICERLYITNNTLKKHILNVYRKLGINSRVQLFKMVKENE</sequence>
<feature type="domain" description="HTH luxR-type" evidence="4">
    <location>
        <begin position="193"/>
        <end position="258"/>
    </location>
</feature>
<dbReference type="SMART" id="SM00421">
    <property type="entry name" value="HTH_LUXR"/>
    <property type="match status" value="1"/>
</dbReference>
<evidence type="ECO:0000256" key="2">
    <source>
        <dbReference type="ARBA" id="ARBA00023125"/>
    </source>
</evidence>
<proteinExistence type="predicted"/>
<dbReference type="Gene3D" id="3.30.450.40">
    <property type="match status" value="1"/>
</dbReference>
<dbReference type="InterPro" id="IPR003018">
    <property type="entry name" value="GAF"/>
</dbReference>
<dbReference type="Pfam" id="PF00196">
    <property type="entry name" value="GerE"/>
    <property type="match status" value="1"/>
</dbReference>